<dbReference type="GO" id="GO:0016747">
    <property type="term" value="F:acyltransferase activity, transferring groups other than amino-acyl groups"/>
    <property type="evidence" value="ECO:0007669"/>
    <property type="project" value="InterPro"/>
</dbReference>
<feature type="transmembrane region" description="Helical" evidence="1">
    <location>
        <begin position="327"/>
        <end position="346"/>
    </location>
</feature>
<dbReference type="SMART" id="SM00703">
    <property type="entry name" value="NRF"/>
    <property type="match status" value="1"/>
</dbReference>
<feature type="transmembrane region" description="Helical" evidence="1">
    <location>
        <begin position="367"/>
        <end position="386"/>
    </location>
</feature>
<feature type="transmembrane region" description="Helical" evidence="1">
    <location>
        <begin position="509"/>
        <end position="527"/>
    </location>
</feature>
<keyword evidence="1" id="KW-0812">Transmembrane</keyword>
<dbReference type="Pfam" id="PF20146">
    <property type="entry name" value="NRF"/>
    <property type="match status" value="1"/>
</dbReference>
<dbReference type="RefSeq" id="XP_023942313.2">
    <property type="nucleotide sequence ID" value="XM_024086545.2"/>
</dbReference>
<feature type="transmembrane region" description="Helical" evidence="1">
    <location>
        <begin position="581"/>
        <end position="605"/>
    </location>
</feature>
<reference evidence="5" key="2">
    <citation type="submission" date="2025-08" db="UniProtKB">
        <authorList>
            <consortium name="RefSeq"/>
        </authorList>
    </citation>
    <scope>IDENTIFICATION</scope>
</reference>
<dbReference type="Pfam" id="PF01757">
    <property type="entry name" value="Acyl_transf_3"/>
    <property type="match status" value="1"/>
</dbReference>
<dbReference type="InterPro" id="IPR052728">
    <property type="entry name" value="O2_lipid_transport_reg"/>
</dbReference>
<feature type="transmembrane region" description="Helical" evidence="1">
    <location>
        <begin position="285"/>
        <end position="307"/>
    </location>
</feature>
<keyword evidence="2" id="KW-0732">Signal</keyword>
<proteinExistence type="predicted"/>
<feature type="chain" id="PRO_5045942353" evidence="2">
    <location>
        <begin position="20"/>
        <end position="709"/>
    </location>
</feature>
<dbReference type="KEGG" id="bany:112048861"/>
<feature type="domain" description="Nose resistant-to-fluoxetine protein N-terminal" evidence="3">
    <location>
        <begin position="64"/>
        <end position="208"/>
    </location>
</feature>
<dbReference type="GeneID" id="112048861"/>
<reference evidence="4" key="1">
    <citation type="submission" date="2025-05" db="UniProtKB">
        <authorList>
            <consortium name="RefSeq"/>
        </authorList>
    </citation>
    <scope>NUCLEOTIDE SEQUENCE [LARGE SCALE GENOMIC DNA]</scope>
</reference>
<keyword evidence="1" id="KW-0472">Membrane</keyword>
<keyword evidence="4" id="KW-1185">Reference proteome</keyword>
<evidence type="ECO:0000313" key="5">
    <source>
        <dbReference type="RefSeq" id="XP_023942313.2"/>
    </source>
</evidence>
<gene>
    <name evidence="5" type="primary">LOC112048861</name>
</gene>
<evidence type="ECO:0000256" key="2">
    <source>
        <dbReference type="SAM" id="SignalP"/>
    </source>
</evidence>
<feature type="transmembrane region" description="Helical" evidence="1">
    <location>
        <begin position="226"/>
        <end position="248"/>
    </location>
</feature>
<dbReference type="PANTHER" id="PTHR11161:SF0">
    <property type="entry name" value="O-ACYLTRANSFERASE LIKE PROTEIN"/>
    <property type="match status" value="1"/>
</dbReference>
<accession>A0A6J1NBD8</accession>
<sequence length="709" mass="80330">MVTLCRIGLCILFIGAINAQDQDSVHASREIVVHTNTKTKKLQRISLVDLFIEDLTEQQWAKDEIVCSRKVLKILHNVKNSTLWATWIWDSMQSPIGIFYGSRYQFGSYDQCMKAPWLETHSEYRTKYCLADIKLSNEEQQETVIVDPHSSVKTYLNSRSKYGLTFSVITSGVCVPVECNSKAISKIVQSLFKQSHLGLTMPIAEVTINPCEVSGVQMEYSKEFHFVMYGLVLIAAATIICTILNTYLNHHIRTNVGNKIIKAFCINENINSLWKMNDDDLASLNGIRCVVGALVVILHVWFFNNFIGSINHLDVDKDYEKYDLNSLSHASLVVDNYLMISGLLLMKGLMLEKYNPFVTLLKRYLRFIWTLAVLLAISIHVVPHIADGPIWHKIMQPQIDNCKKNWWITALMLGNYVDTANICYPVLWTVPCDFHLSIVGILLFTLYKRHRRIGFAAFAILFIASIILPGVVTYQNRLPAVPILDISGFKDYRNHMLDSPTYMQSHLRAGPYLVGVAMGYLISIYKLDKRKNIISPTYSLIGFVVSFGIALKIVAIGGIFLDKSRPYNVWEATLFASCNRSLYAIGIACLVAFCEYGAVPAISVILKSEVFVALSKLSYGTYLLHMILYCKAVASTRTPLNHSMYLLFFNASGLFTYCSTVSLFFHLLFEAPMRKILNIIFQTKINKNDSEMKVHECNNGVSSKQKKTL</sequence>
<dbReference type="InterPro" id="IPR002656">
    <property type="entry name" value="Acyl_transf_3_dom"/>
</dbReference>
<dbReference type="InterPro" id="IPR006621">
    <property type="entry name" value="Nose-resist-to-fluoxetine_N"/>
</dbReference>
<dbReference type="Proteomes" id="UP001652582">
    <property type="component" value="Chromosome 2"/>
</dbReference>
<dbReference type="PANTHER" id="PTHR11161">
    <property type="entry name" value="O-ACYLTRANSFERASE"/>
    <property type="match status" value="1"/>
</dbReference>
<feature type="transmembrane region" description="Helical" evidence="1">
    <location>
        <begin position="646"/>
        <end position="669"/>
    </location>
</feature>
<evidence type="ECO:0000313" key="4">
    <source>
        <dbReference type="Proteomes" id="UP001652582"/>
    </source>
</evidence>
<organism evidence="4 5">
    <name type="scientific">Bicyclus anynana</name>
    <name type="common">Squinting bush brown butterfly</name>
    <dbReference type="NCBI Taxonomy" id="110368"/>
    <lineage>
        <taxon>Eukaryota</taxon>
        <taxon>Metazoa</taxon>
        <taxon>Ecdysozoa</taxon>
        <taxon>Arthropoda</taxon>
        <taxon>Hexapoda</taxon>
        <taxon>Insecta</taxon>
        <taxon>Pterygota</taxon>
        <taxon>Neoptera</taxon>
        <taxon>Endopterygota</taxon>
        <taxon>Lepidoptera</taxon>
        <taxon>Glossata</taxon>
        <taxon>Ditrysia</taxon>
        <taxon>Papilionoidea</taxon>
        <taxon>Nymphalidae</taxon>
        <taxon>Satyrinae</taxon>
        <taxon>Satyrini</taxon>
        <taxon>Mycalesina</taxon>
        <taxon>Bicyclus</taxon>
    </lineage>
</organism>
<evidence type="ECO:0000256" key="1">
    <source>
        <dbReference type="SAM" id="Phobius"/>
    </source>
</evidence>
<feature type="transmembrane region" description="Helical" evidence="1">
    <location>
        <begin position="617"/>
        <end position="634"/>
    </location>
</feature>
<dbReference type="AlphaFoldDB" id="A0A6J1NBD8"/>
<feature type="transmembrane region" description="Helical" evidence="1">
    <location>
        <begin position="539"/>
        <end position="561"/>
    </location>
</feature>
<feature type="signal peptide" evidence="2">
    <location>
        <begin position="1"/>
        <end position="19"/>
    </location>
</feature>
<feature type="transmembrane region" description="Helical" evidence="1">
    <location>
        <begin position="426"/>
        <end position="446"/>
    </location>
</feature>
<name>A0A6J1NBD8_BICAN</name>
<evidence type="ECO:0000259" key="3">
    <source>
        <dbReference type="SMART" id="SM00703"/>
    </source>
</evidence>
<keyword evidence="1" id="KW-1133">Transmembrane helix</keyword>
<dbReference type="OrthoDB" id="10026250at2759"/>
<feature type="transmembrane region" description="Helical" evidence="1">
    <location>
        <begin position="453"/>
        <end position="472"/>
    </location>
</feature>
<protein>
    <submittedName>
        <fullName evidence="5">O-acyltransferase like protein-like</fullName>
    </submittedName>
</protein>